<keyword evidence="3" id="KW-0732">Signal</keyword>
<evidence type="ECO:0000256" key="1">
    <source>
        <dbReference type="SAM" id="MobiDB-lite"/>
    </source>
</evidence>
<organism evidence="4 5">
    <name type="scientific">Dinoponera quadriceps</name>
    <name type="common">South American ant</name>
    <dbReference type="NCBI Taxonomy" id="609295"/>
    <lineage>
        <taxon>Eukaryota</taxon>
        <taxon>Metazoa</taxon>
        <taxon>Ecdysozoa</taxon>
        <taxon>Arthropoda</taxon>
        <taxon>Hexapoda</taxon>
        <taxon>Insecta</taxon>
        <taxon>Pterygota</taxon>
        <taxon>Neoptera</taxon>
        <taxon>Endopterygota</taxon>
        <taxon>Hymenoptera</taxon>
        <taxon>Apocrita</taxon>
        <taxon>Aculeata</taxon>
        <taxon>Formicoidea</taxon>
        <taxon>Formicidae</taxon>
        <taxon>Ponerinae</taxon>
        <taxon>Ponerini</taxon>
        <taxon>Dinoponera</taxon>
    </lineage>
</organism>
<feature type="compositionally biased region" description="Polar residues" evidence="1">
    <location>
        <begin position="196"/>
        <end position="206"/>
    </location>
</feature>
<feature type="region of interest" description="Disordered" evidence="1">
    <location>
        <begin position="143"/>
        <end position="258"/>
    </location>
</feature>
<feature type="compositionally biased region" description="Polar residues" evidence="1">
    <location>
        <begin position="353"/>
        <end position="362"/>
    </location>
</feature>
<feature type="compositionally biased region" description="Basic and acidic residues" evidence="1">
    <location>
        <begin position="143"/>
        <end position="168"/>
    </location>
</feature>
<feature type="chain" id="PRO_5027670599" evidence="3">
    <location>
        <begin position="27"/>
        <end position="428"/>
    </location>
</feature>
<dbReference type="GeneID" id="106752013"/>
<feature type="signal peptide" evidence="3">
    <location>
        <begin position="1"/>
        <end position="26"/>
    </location>
</feature>
<evidence type="ECO:0000256" key="3">
    <source>
        <dbReference type="SAM" id="SignalP"/>
    </source>
</evidence>
<keyword evidence="2" id="KW-0812">Transmembrane</keyword>
<feature type="region of interest" description="Disordered" evidence="1">
    <location>
        <begin position="105"/>
        <end position="129"/>
    </location>
</feature>
<feature type="compositionally biased region" description="Low complexity" evidence="1">
    <location>
        <begin position="226"/>
        <end position="246"/>
    </location>
</feature>
<gene>
    <name evidence="5" type="primary">LOC106752013</name>
</gene>
<dbReference type="OrthoDB" id="8122776at2759"/>
<dbReference type="Proteomes" id="UP000515204">
    <property type="component" value="Unplaced"/>
</dbReference>
<keyword evidence="2" id="KW-1133">Transmembrane helix</keyword>
<evidence type="ECO:0000313" key="4">
    <source>
        <dbReference type="Proteomes" id="UP000515204"/>
    </source>
</evidence>
<reference evidence="5" key="1">
    <citation type="submission" date="2025-08" db="UniProtKB">
        <authorList>
            <consortium name="RefSeq"/>
        </authorList>
    </citation>
    <scope>IDENTIFICATION</scope>
</reference>
<feature type="region of interest" description="Disordered" evidence="1">
    <location>
        <begin position="340"/>
        <end position="390"/>
    </location>
</feature>
<protein>
    <submittedName>
        <fullName evidence="5">Uncharacterized protein LOC106752013</fullName>
    </submittedName>
</protein>
<feature type="compositionally biased region" description="Polar residues" evidence="1">
    <location>
        <begin position="379"/>
        <end position="388"/>
    </location>
</feature>
<dbReference type="KEGG" id="dqu:106752013"/>
<accession>A0A6P3YEJ8</accession>
<keyword evidence="4" id="KW-1185">Reference proteome</keyword>
<dbReference type="AlphaFoldDB" id="A0A6P3YEJ8"/>
<keyword evidence="2" id="KW-0472">Membrane</keyword>
<evidence type="ECO:0000313" key="5">
    <source>
        <dbReference type="RefSeq" id="XP_014488843.1"/>
    </source>
</evidence>
<feature type="transmembrane region" description="Helical" evidence="2">
    <location>
        <begin position="306"/>
        <end position="329"/>
    </location>
</feature>
<proteinExistence type="predicted"/>
<dbReference type="RefSeq" id="XP_014488843.1">
    <property type="nucleotide sequence ID" value="XM_014633357.1"/>
</dbReference>
<sequence length="428" mass="47029">MSPYQAREHRLGVSEILLLCFALVSSHEVVSSNHQSTPDASTLRVEARESEASITLGKDLMLGPPLPTNSALLANTSNSNDVATTRIESAGQVYADEISGSIVHGPVPNSPRWSSQVSDNRHWTSKGSKSVWKKDSYLEALRHSRNSDDPREGVVRTDSKTKANRREYTPGPVYRADSGYGPPDSTYPSKEPQIAYGTSSAFSSPGDSYAQPFKSSMNPNDHYGAPQNSYGPPSSSSYPQTSYGPPANSYQPPQQAYGPSIHVSPASPVYGAPYALPDMSHISVLPTFDLGWPIALKLNAFTIAKIILKLIIFKMIVKFIAAICLLLFIPKLEIIKKKGNKDEEDEERGLSSPYASSETLNDLESMVRSSVEKYEAQNDAGSSSTKKCTTPGCRVAEALTFRESRDDYLNLFKSYVEEERRVTKREEQ</sequence>
<name>A0A6P3YEJ8_DINQU</name>
<evidence type="ECO:0000256" key="2">
    <source>
        <dbReference type="SAM" id="Phobius"/>
    </source>
</evidence>